<organism evidence="1 2">
    <name type="scientific">Teichococcus deserti</name>
    <dbReference type="NCBI Taxonomy" id="1817963"/>
    <lineage>
        <taxon>Bacteria</taxon>
        <taxon>Pseudomonadati</taxon>
        <taxon>Pseudomonadota</taxon>
        <taxon>Alphaproteobacteria</taxon>
        <taxon>Acetobacterales</taxon>
        <taxon>Roseomonadaceae</taxon>
        <taxon>Roseomonas</taxon>
    </lineage>
</organism>
<protein>
    <recommendedName>
        <fullName evidence="3">Asparagine synthetase domain-containing protein</fullName>
    </recommendedName>
</protein>
<sequence>MDFLIARGFSMAAHLAELKTACVGYAGGCFRHCRIGRLEIFASDPFGLNDGLAPDAPAAFRLFDGQASVGREFHHSLAASAGMARMIDAAVEGRLTPEAVNAGVFVLGRIDAQGLRLVTDPLSQYPVYLVRRGAGFMISNVLAAIVALLRRHGLPATPSLLPCLEGMVMGGSLGEGTPVEEIERLSFGCDIEAGDTLRLTPRPALDMPLDYEATIRAARAALAAHVDAVAAAVATPRLVVADVSGGVDSRCVLSLLLESPLRDELAGRCFTRFPNPDANVAGAIMERFGLPVARLPTGIDIGRLMQPEPAVPGAVLSNAAFSGGARVVEAAPPAIAFPHLVHFTGAFGELGGGSSSADFVALAGAGSDPGGYSAERAVDIILDRRRKVGATGLLHPDALAQVRRNAIACLAALEATGVPRDQLSAELYLRVRCRDHFGLASRVGSIGRVRPDPLASAWLVRARRLLPSALHRRNKVILDLMLAGGETSRSLAMMPLAGKRWEAPVLPAGLVPDAADIEPVGPDTPALSRLTGALMAGEMIPTQGSRGLLHEHAVRLKVKEALQRSREAPPPGNVRFGNEAAIQGHQALMRGLVERLPAGHTAWQAFDRAAVLRCATQPLQDFRSTIDSGALSHAVAGLTWLLDQPGVEAPAELLHHPAPAA</sequence>
<evidence type="ECO:0000313" key="2">
    <source>
        <dbReference type="Proteomes" id="UP000188879"/>
    </source>
</evidence>
<dbReference type="EMBL" id="MLCO01000090">
    <property type="protein sequence ID" value="ONG54006.1"/>
    <property type="molecule type" value="Genomic_DNA"/>
</dbReference>
<dbReference type="Proteomes" id="UP000188879">
    <property type="component" value="Unassembled WGS sequence"/>
</dbReference>
<proteinExistence type="predicted"/>
<dbReference type="AlphaFoldDB" id="A0A1V2H2L5"/>
<reference evidence="1 2" key="1">
    <citation type="submission" date="2016-10" db="EMBL/GenBank/DDBJ databases">
        <title>Draft Genome sequence of Roseomonas sp. strain M3.</title>
        <authorList>
            <person name="Subhash Y."/>
            <person name="Lee S."/>
        </authorList>
    </citation>
    <scope>NUCLEOTIDE SEQUENCE [LARGE SCALE GENOMIC DNA]</scope>
    <source>
        <strain evidence="1 2">M3</strain>
    </source>
</reference>
<keyword evidence="2" id="KW-1185">Reference proteome</keyword>
<gene>
    <name evidence="1" type="ORF">BKE38_11055</name>
</gene>
<comment type="caution">
    <text evidence="1">The sequence shown here is derived from an EMBL/GenBank/DDBJ whole genome shotgun (WGS) entry which is preliminary data.</text>
</comment>
<evidence type="ECO:0008006" key="3">
    <source>
        <dbReference type="Google" id="ProtNLM"/>
    </source>
</evidence>
<dbReference type="RefSeq" id="WP_076957414.1">
    <property type="nucleotide sequence ID" value="NZ_MLCO01000090.1"/>
</dbReference>
<dbReference type="OrthoDB" id="9813348at2"/>
<evidence type="ECO:0000313" key="1">
    <source>
        <dbReference type="EMBL" id="ONG54006.1"/>
    </source>
</evidence>
<accession>A0A1V2H2L5</accession>
<name>A0A1V2H2L5_9PROT</name>